<accession>A0A2H1EI39</accession>
<sequence length="53" mass="5748">MPKDESLKKILVLGSGAIKIGEAGESHQMTVNSTTPVANASKLYKKKESRVYL</sequence>
<reference evidence="2" key="1">
    <citation type="submission" date="2016-12" db="EMBL/GenBank/DDBJ databases">
        <authorList>
            <person name="Herbold C."/>
        </authorList>
    </citation>
    <scope>NUCLEOTIDE SEQUENCE [LARGE SCALE GENOMIC DNA]</scope>
</reference>
<protein>
    <submittedName>
        <fullName evidence="1">Uncharacterized protein</fullName>
    </submittedName>
</protein>
<dbReference type="EMBL" id="FRFC01000005">
    <property type="protein sequence ID" value="SHO47151.1"/>
    <property type="molecule type" value="Genomic_DNA"/>
</dbReference>
<dbReference type="AlphaFoldDB" id="A0A2H1EI39"/>
<dbReference type="SUPFAM" id="SSF52440">
    <property type="entry name" value="PreATP-grasp domain"/>
    <property type="match status" value="1"/>
</dbReference>
<dbReference type="RefSeq" id="WP_165775285.1">
    <property type="nucleotide sequence ID" value="NZ_FRFC01000005.1"/>
</dbReference>
<proteinExistence type="predicted"/>
<name>A0A2H1EI39_9ARCH</name>
<dbReference type="Proteomes" id="UP000232412">
    <property type="component" value="Unassembled WGS sequence"/>
</dbReference>
<keyword evidence="2" id="KW-1185">Reference proteome</keyword>
<evidence type="ECO:0000313" key="2">
    <source>
        <dbReference type="Proteomes" id="UP000232412"/>
    </source>
</evidence>
<dbReference type="OrthoDB" id="374113at2157"/>
<dbReference type="InterPro" id="IPR016185">
    <property type="entry name" value="PreATP-grasp_dom_sf"/>
</dbReference>
<gene>
    <name evidence="1" type="ORF">NSIN_40005</name>
</gene>
<organism evidence="1 2">
    <name type="scientific">Nitrosotalea sinensis</name>
    <dbReference type="NCBI Taxonomy" id="1499975"/>
    <lineage>
        <taxon>Archaea</taxon>
        <taxon>Nitrososphaerota</taxon>
        <taxon>Nitrososphaeria</taxon>
        <taxon>Nitrosotaleales</taxon>
        <taxon>Nitrosotaleaceae</taxon>
        <taxon>Nitrosotalea</taxon>
    </lineage>
</organism>
<evidence type="ECO:0000313" key="1">
    <source>
        <dbReference type="EMBL" id="SHO47151.1"/>
    </source>
</evidence>